<organism evidence="2 3">
    <name type="scientific">Pseudodesulfovibrio profundus</name>
    <dbReference type="NCBI Taxonomy" id="57320"/>
    <lineage>
        <taxon>Bacteria</taxon>
        <taxon>Pseudomonadati</taxon>
        <taxon>Thermodesulfobacteriota</taxon>
        <taxon>Desulfovibrionia</taxon>
        <taxon>Desulfovibrionales</taxon>
        <taxon>Desulfovibrionaceae</taxon>
    </lineage>
</organism>
<sequence>MIVKSTISPLWLADTVQLESAISALAEIFRGAFSGTTVFFRADDVAVPGNNCRRMLEVFRKYRVPLHLAVTPAWITASRWAVLKEWAGDDDLWCWHQHGWRHVNHQHTGKKSEFGVSRRRADKRADIIKGRMRLESILGDDFHPVFTPPWNRFDSDTAEVLAELGFKAVSRSQSEKKKVPLPAGVRGTPVNVDLHTRSEEDPQEGLDALLEEFRQAVEFGRVGVMLHHQRMNDAAFHFLDKCLELVAQSPNLKPIHLDMGRVSVGQAIFDNYS</sequence>
<dbReference type="EMBL" id="LT907975">
    <property type="protein sequence ID" value="SOB59269.1"/>
    <property type="molecule type" value="Genomic_DNA"/>
</dbReference>
<gene>
    <name evidence="2" type="ORF">DPRO_2363</name>
</gene>
<dbReference type="GO" id="GO:0016810">
    <property type="term" value="F:hydrolase activity, acting on carbon-nitrogen (but not peptide) bonds"/>
    <property type="evidence" value="ECO:0007669"/>
    <property type="project" value="InterPro"/>
</dbReference>
<dbReference type="InterPro" id="IPR002509">
    <property type="entry name" value="NODB_dom"/>
</dbReference>
<dbReference type="GO" id="GO:0005975">
    <property type="term" value="P:carbohydrate metabolic process"/>
    <property type="evidence" value="ECO:0007669"/>
    <property type="project" value="InterPro"/>
</dbReference>
<accession>A0A2C8FB57</accession>
<dbReference type="Gene3D" id="3.20.20.370">
    <property type="entry name" value="Glycoside hydrolase/deacetylase"/>
    <property type="match status" value="1"/>
</dbReference>
<dbReference type="RefSeq" id="WP_097012164.1">
    <property type="nucleotide sequence ID" value="NZ_LT907975.1"/>
</dbReference>
<dbReference type="OrthoDB" id="5417728at2"/>
<dbReference type="InterPro" id="IPR011330">
    <property type="entry name" value="Glyco_hydro/deAcase_b/a-brl"/>
</dbReference>
<dbReference type="Proteomes" id="UP000219215">
    <property type="component" value="Chromosome DPRO"/>
</dbReference>
<name>A0A2C8FB57_9BACT</name>
<reference evidence="3" key="1">
    <citation type="submission" date="2017-09" db="EMBL/GenBank/DDBJ databases">
        <authorList>
            <person name="Regsiter A."/>
            <person name="William W."/>
        </authorList>
    </citation>
    <scope>NUCLEOTIDE SEQUENCE [LARGE SCALE GENOMIC DNA]</scope>
    <source>
        <strain evidence="3">500-1</strain>
    </source>
</reference>
<dbReference type="KEGG" id="pprf:DPRO_2363"/>
<dbReference type="AlphaFoldDB" id="A0A2C8FB57"/>
<dbReference type="Pfam" id="PF01522">
    <property type="entry name" value="Polysacc_deac_1"/>
    <property type="match status" value="1"/>
</dbReference>
<evidence type="ECO:0000259" key="1">
    <source>
        <dbReference type="Pfam" id="PF01522"/>
    </source>
</evidence>
<proteinExistence type="predicted"/>
<dbReference type="SUPFAM" id="SSF88713">
    <property type="entry name" value="Glycoside hydrolase/deacetylase"/>
    <property type="match status" value="1"/>
</dbReference>
<protein>
    <submittedName>
        <fullName evidence="2">Polysaccharide deacetylase</fullName>
    </submittedName>
</protein>
<feature type="domain" description="NodB homology" evidence="1">
    <location>
        <begin position="42"/>
        <end position="169"/>
    </location>
</feature>
<evidence type="ECO:0000313" key="3">
    <source>
        <dbReference type="Proteomes" id="UP000219215"/>
    </source>
</evidence>
<keyword evidence="3" id="KW-1185">Reference proteome</keyword>
<evidence type="ECO:0000313" key="2">
    <source>
        <dbReference type="EMBL" id="SOB59269.1"/>
    </source>
</evidence>